<keyword evidence="2" id="KW-1185">Reference proteome</keyword>
<name>A0A974SM52_9HYPH</name>
<protein>
    <submittedName>
        <fullName evidence="1">Uncharacterized protein</fullName>
    </submittedName>
</protein>
<dbReference type="Proteomes" id="UP000596427">
    <property type="component" value="Chromosome"/>
</dbReference>
<accession>A0A974SM52</accession>
<organism evidence="1 2">
    <name type="scientific">Xanthobacter dioxanivorans</name>
    <dbReference type="NCBI Taxonomy" id="2528964"/>
    <lineage>
        <taxon>Bacteria</taxon>
        <taxon>Pseudomonadati</taxon>
        <taxon>Pseudomonadota</taxon>
        <taxon>Alphaproteobacteria</taxon>
        <taxon>Hyphomicrobiales</taxon>
        <taxon>Xanthobacteraceae</taxon>
        <taxon>Xanthobacter</taxon>
    </lineage>
</organism>
<reference evidence="1 2" key="1">
    <citation type="submission" date="2020-10" db="EMBL/GenBank/DDBJ databases">
        <title>Degradation of 1,4-Dioxane by Xanthobacter sp. YN2, via a Novel Group-2 Soluble Di-Iron Monooxygenase.</title>
        <authorList>
            <person name="Ma F."/>
            <person name="Wang Y."/>
            <person name="Yang J."/>
            <person name="Guo H."/>
            <person name="Su D."/>
            <person name="Yu L."/>
        </authorList>
    </citation>
    <scope>NUCLEOTIDE SEQUENCE [LARGE SCALE GENOMIC DNA]</scope>
    <source>
        <strain evidence="1 2">YN2</strain>
    </source>
</reference>
<dbReference type="KEGG" id="xdi:EZH22_14070"/>
<dbReference type="AlphaFoldDB" id="A0A974SM52"/>
<evidence type="ECO:0000313" key="2">
    <source>
        <dbReference type="Proteomes" id="UP000596427"/>
    </source>
</evidence>
<dbReference type="RefSeq" id="WP_203196198.1">
    <property type="nucleotide sequence ID" value="NZ_CP063362.1"/>
</dbReference>
<gene>
    <name evidence="1" type="ORF">EZH22_14070</name>
</gene>
<proteinExistence type="predicted"/>
<dbReference type="EMBL" id="CP063362">
    <property type="protein sequence ID" value="QRG09278.1"/>
    <property type="molecule type" value="Genomic_DNA"/>
</dbReference>
<evidence type="ECO:0000313" key="1">
    <source>
        <dbReference type="EMBL" id="QRG09278.1"/>
    </source>
</evidence>
<sequence length="206" mass="22383">MTAPISASLSITLARTDALAHWETTPAWFGFLRANGLDPREIEPFAGTIGVVPCRFTPPPRRFRLDPDGADAAFFEVLAIEDGEIVVADLVAFDVADPTIFGTLEGCGVLLGADQIENPSRYLGDRPLLVHRTPLTWLRAGCQGVVVLDERRGGGRLAGALGNLLAEDLDHARALHRMMGRAFPTRRIRVPSASIRGQRDPRPVAR</sequence>